<comment type="caution">
    <text evidence="2">The sequence shown here is derived from an EMBL/GenBank/DDBJ whole genome shotgun (WGS) entry which is preliminary data.</text>
</comment>
<gene>
    <name evidence="2" type="ORF">GCM10010403_12620</name>
</gene>
<evidence type="ECO:0000313" key="3">
    <source>
        <dbReference type="Proteomes" id="UP001501584"/>
    </source>
</evidence>
<dbReference type="InterPro" id="IPR002575">
    <property type="entry name" value="Aminoglycoside_PTrfase"/>
</dbReference>
<dbReference type="Proteomes" id="UP001501584">
    <property type="component" value="Unassembled WGS sequence"/>
</dbReference>
<dbReference type="InterPro" id="IPR051678">
    <property type="entry name" value="AGP_Transferase"/>
</dbReference>
<keyword evidence="3" id="KW-1185">Reference proteome</keyword>
<dbReference type="EMBL" id="BAAASX010000002">
    <property type="protein sequence ID" value="GAA2323958.1"/>
    <property type="molecule type" value="Genomic_DNA"/>
</dbReference>
<dbReference type="SUPFAM" id="SSF56112">
    <property type="entry name" value="Protein kinase-like (PK-like)"/>
    <property type="match status" value="1"/>
</dbReference>
<feature type="domain" description="Aminoglycoside phosphotransferase" evidence="1">
    <location>
        <begin position="59"/>
        <end position="269"/>
    </location>
</feature>
<organism evidence="2 3">
    <name type="scientific">Glycomyces rutgersensis</name>
    <dbReference type="NCBI Taxonomy" id="58115"/>
    <lineage>
        <taxon>Bacteria</taxon>
        <taxon>Bacillati</taxon>
        <taxon>Actinomycetota</taxon>
        <taxon>Actinomycetes</taxon>
        <taxon>Glycomycetales</taxon>
        <taxon>Glycomycetaceae</taxon>
        <taxon>Glycomyces</taxon>
    </lineage>
</organism>
<dbReference type="PANTHER" id="PTHR21310">
    <property type="entry name" value="AMINOGLYCOSIDE PHOSPHOTRANSFERASE-RELATED-RELATED"/>
    <property type="match status" value="1"/>
</dbReference>
<sequence>MTSEPALPSAARIEAVLTAPGGPWETGSRALETEDLSPGLGQSAVLRVHMAERDGATRSSWIVKIPGIGARSLLDSRDERLDDREVAFFRSVLPARLPTGVSAPSDATVLDADGRDWIVMRDIAHVLQRPWTPDAATKAAARIALLHAPIAADPDLLASPWLEREGHAAYTHHVPSGHDNLDALAGDSRLADLFTPKQVRALHLCLNAAEAVNARARILPQTLVHGDFHTRNAGVNADGTLILIDWEHAGVGPAGFDLGTFVAMYQAFGGLGTLDEQALLKTYGRALAEVGSADLYDAAAVGFAIAHLTWGLHLRLGPGLAAVRQGYLDGSPAQRASALEDIRSGCLRALSWAAVAGVDTGD</sequence>
<evidence type="ECO:0000313" key="2">
    <source>
        <dbReference type="EMBL" id="GAA2323958.1"/>
    </source>
</evidence>
<dbReference type="RefSeq" id="WP_310285817.1">
    <property type="nucleotide sequence ID" value="NZ_BAAASX010000002.1"/>
</dbReference>
<dbReference type="Gene3D" id="3.90.1200.10">
    <property type="match status" value="1"/>
</dbReference>
<dbReference type="PANTHER" id="PTHR21310:SF40">
    <property type="entry name" value="AMINOGLYCOSIDE PHOSPHOTRANSFERASE DOMAIN-CONTAINING PROTEIN-RELATED"/>
    <property type="match status" value="1"/>
</dbReference>
<evidence type="ECO:0000259" key="1">
    <source>
        <dbReference type="Pfam" id="PF01636"/>
    </source>
</evidence>
<dbReference type="InterPro" id="IPR011009">
    <property type="entry name" value="Kinase-like_dom_sf"/>
</dbReference>
<accession>A0ABP5S8X5</accession>
<reference evidence="3" key="1">
    <citation type="journal article" date="2019" name="Int. J. Syst. Evol. Microbiol.">
        <title>The Global Catalogue of Microorganisms (GCM) 10K type strain sequencing project: providing services to taxonomists for standard genome sequencing and annotation.</title>
        <authorList>
            <consortium name="The Broad Institute Genomics Platform"/>
            <consortium name="The Broad Institute Genome Sequencing Center for Infectious Disease"/>
            <person name="Wu L."/>
            <person name="Ma J."/>
        </authorList>
    </citation>
    <scope>NUCLEOTIDE SEQUENCE [LARGE SCALE GENOMIC DNA]</scope>
    <source>
        <strain evidence="3">JCM 6238</strain>
    </source>
</reference>
<protein>
    <recommendedName>
        <fullName evidence="1">Aminoglycoside phosphotransferase domain-containing protein</fullName>
    </recommendedName>
</protein>
<proteinExistence type="predicted"/>
<name>A0ABP5S8X5_9ACTN</name>
<dbReference type="Pfam" id="PF01636">
    <property type="entry name" value="APH"/>
    <property type="match status" value="1"/>
</dbReference>